<dbReference type="GO" id="GO:0004553">
    <property type="term" value="F:hydrolase activity, hydrolyzing O-glycosyl compounds"/>
    <property type="evidence" value="ECO:0007669"/>
    <property type="project" value="InterPro"/>
</dbReference>
<keyword evidence="7" id="KW-1185">Reference proteome</keyword>
<accession>A0A1E3VVQ7</accession>
<comment type="similarity">
    <text evidence="3">Belongs to the glycosyl hydrolase 5 (cellulase A) family.</text>
</comment>
<keyword evidence="4" id="KW-0732">Signal</keyword>
<evidence type="ECO:0000259" key="5">
    <source>
        <dbReference type="Pfam" id="PF00150"/>
    </source>
</evidence>
<evidence type="ECO:0000256" key="2">
    <source>
        <dbReference type="ARBA" id="ARBA00023295"/>
    </source>
</evidence>
<sequence>MGPVFNTSHRRLSVVTSLAAAVFFGDAATATPAQAPTMLRGANVSGGDFGKVPGTYGTDYIYPSKAEVDYYADRGFTALRVPIRWERVQHGLYGELDSLGDGTGDFDRIKQVVEWITDRGMTAVLDLHEYGGRTVDGTAVKVGSDALPASALADLWVRLAKPFKDNDRVWLGLMNEPEGIAPADWKATAQSVTDAIRAAGIRNRLLVPGTDYTGAHSWITSGNAAQMAAFVDPANNFAFDVHQYLDTDSSGTHGDCVAGAGSRLDEFIAWAKAAPGRRGFLGEFAGGDPALPGQAQCAIELPALLDAAESSGVFDGWTAWGGGLWWEPSYIFRLEPPDLSAADTDYMEMLKRYVD</sequence>
<dbReference type="InterPro" id="IPR017853">
    <property type="entry name" value="GH"/>
</dbReference>
<gene>
    <name evidence="6" type="ORF">AUC69_10770</name>
</gene>
<feature type="domain" description="Glycoside hydrolase family 5" evidence="5">
    <location>
        <begin position="45"/>
        <end position="312"/>
    </location>
</feature>
<evidence type="ECO:0000256" key="1">
    <source>
        <dbReference type="ARBA" id="ARBA00022801"/>
    </source>
</evidence>
<dbReference type="STRING" id="1774969.AUC69_10770"/>
<dbReference type="Proteomes" id="UP000094472">
    <property type="component" value="Unassembled WGS sequence"/>
</dbReference>
<proteinExistence type="inferred from homology"/>
<dbReference type="Pfam" id="PF00150">
    <property type="entry name" value="Cellulase"/>
    <property type="match status" value="1"/>
</dbReference>
<dbReference type="PANTHER" id="PTHR34142:SF1">
    <property type="entry name" value="GLYCOSIDE HYDROLASE FAMILY 5 DOMAIN-CONTAINING PROTEIN"/>
    <property type="match status" value="1"/>
</dbReference>
<dbReference type="InterPro" id="IPR001547">
    <property type="entry name" value="Glyco_hydro_5"/>
</dbReference>
<evidence type="ECO:0000313" key="6">
    <source>
        <dbReference type="EMBL" id="ODR97592.1"/>
    </source>
</evidence>
<dbReference type="EMBL" id="LPWF01000025">
    <property type="protein sequence ID" value="ODR97592.1"/>
    <property type="molecule type" value="Genomic_DNA"/>
</dbReference>
<dbReference type="AlphaFoldDB" id="A0A1E3VVQ7"/>
<evidence type="ECO:0000313" key="7">
    <source>
        <dbReference type="Proteomes" id="UP000094472"/>
    </source>
</evidence>
<evidence type="ECO:0000256" key="4">
    <source>
        <dbReference type="SAM" id="SignalP"/>
    </source>
</evidence>
<reference evidence="6 7" key="1">
    <citation type="journal article" date="2016" name="Environ. Microbiol.">
        <title>New Methyloceanibacter diversity from North Sea sediments includes methanotroph containing solely the soluble methane monooxygenase.</title>
        <authorList>
            <person name="Vekeman B."/>
            <person name="Kerckhof F.M."/>
            <person name="Cremers G."/>
            <person name="de Vos P."/>
            <person name="Vandamme P."/>
            <person name="Boon N."/>
            <person name="Op den Camp H.J."/>
            <person name="Heylen K."/>
        </authorList>
    </citation>
    <scope>NUCLEOTIDE SEQUENCE [LARGE SCALE GENOMIC DNA]</scope>
    <source>
        <strain evidence="6 7">R-67175</strain>
    </source>
</reference>
<name>A0A1E3VVQ7_9HYPH</name>
<evidence type="ECO:0000256" key="3">
    <source>
        <dbReference type="RuleBase" id="RU361153"/>
    </source>
</evidence>
<keyword evidence="2 3" id="KW-0326">Glycosidase</keyword>
<keyword evidence="1 3" id="KW-0378">Hydrolase</keyword>
<protein>
    <recommendedName>
        <fullName evidence="5">Glycoside hydrolase family 5 domain-containing protein</fullName>
    </recommendedName>
</protein>
<dbReference type="Gene3D" id="3.20.20.80">
    <property type="entry name" value="Glycosidases"/>
    <property type="match status" value="1"/>
</dbReference>
<organism evidence="6 7">
    <name type="scientific">Methyloceanibacter superfactus</name>
    <dbReference type="NCBI Taxonomy" id="1774969"/>
    <lineage>
        <taxon>Bacteria</taxon>
        <taxon>Pseudomonadati</taxon>
        <taxon>Pseudomonadota</taxon>
        <taxon>Alphaproteobacteria</taxon>
        <taxon>Hyphomicrobiales</taxon>
        <taxon>Hyphomicrobiaceae</taxon>
        <taxon>Methyloceanibacter</taxon>
    </lineage>
</organism>
<dbReference type="GO" id="GO:0009251">
    <property type="term" value="P:glucan catabolic process"/>
    <property type="evidence" value="ECO:0007669"/>
    <property type="project" value="TreeGrafter"/>
</dbReference>
<comment type="caution">
    <text evidence="6">The sequence shown here is derived from an EMBL/GenBank/DDBJ whole genome shotgun (WGS) entry which is preliminary data.</text>
</comment>
<feature type="chain" id="PRO_5009138629" description="Glycoside hydrolase family 5 domain-containing protein" evidence="4">
    <location>
        <begin position="36"/>
        <end position="355"/>
    </location>
</feature>
<feature type="signal peptide" evidence="4">
    <location>
        <begin position="1"/>
        <end position="35"/>
    </location>
</feature>
<dbReference type="PANTHER" id="PTHR34142">
    <property type="entry name" value="ENDO-BETA-1,4-GLUCANASE A"/>
    <property type="match status" value="1"/>
</dbReference>
<dbReference type="SUPFAM" id="SSF51445">
    <property type="entry name" value="(Trans)glycosidases"/>
    <property type="match status" value="1"/>
</dbReference>